<dbReference type="RefSeq" id="WP_048856623.1">
    <property type="nucleotide sequence ID" value="NZ_BANJ01000042.1"/>
</dbReference>
<accession>A0A0D6QA12</accession>
<proteinExistence type="predicted"/>
<dbReference type="EMBL" id="BANJ01000042">
    <property type="protein sequence ID" value="GAO00250.1"/>
    <property type="molecule type" value="Genomic_DNA"/>
</dbReference>
<evidence type="ECO:0000313" key="3">
    <source>
        <dbReference type="Proteomes" id="UP000032683"/>
    </source>
</evidence>
<feature type="transmembrane region" description="Helical" evidence="1">
    <location>
        <begin position="64"/>
        <end position="87"/>
    </location>
</feature>
<name>A0A0D6QA12_KOMXY</name>
<protein>
    <recommendedName>
        <fullName evidence="4">Small integral membrane protein</fullName>
    </recommendedName>
</protein>
<evidence type="ECO:0000256" key="1">
    <source>
        <dbReference type="SAM" id="Phobius"/>
    </source>
</evidence>
<comment type="caution">
    <text evidence="2">The sequence shown here is derived from an EMBL/GenBank/DDBJ whole genome shotgun (WGS) entry which is preliminary data.</text>
</comment>
<gene>
    <name evidence="2" type="ORF">Gxy13693_042_084</name>
</gene>
<dbReference type="Proteomes" id="UP000032683">
    <property type="component" value="Unassembled WGS sequence"/>
</dbReference>
<sequence length="168" mass="19155">MTGIDGERLSKTVMVAAFGCFGLIVMFNNITDYDSNYQFVRHVLSMDTTFPHNRLMWRAITIPVIWHLGYDIIIACEGITGMLFMLAAASMARALRSDPATFRAATRLVPWGTMVGFLVWFFGFTVVGGEWFAMWQSHSWNGQQPAFQFISMMVLMCIYVRKKEDVPN</sequence>
<evidence type="ECO:0000313" key="2">
    <source>
        <dbReference type="EMBL" id="GAO00250.1"/>
    </source>
</evidence>
<organism evidence="2 3">
    <name type="scientific">Komagataeibacter xylinus NBRC 13693</name>
    <dbReference type="NCBI Taxonomy" id="1234668"/>
    <lineage>
        <taxon>Bacteria</taxon>
        <taxon>Pseudomonadati</taxon>
        <taxon>Pseudomonadota</taxon>
        <taxon>Alphaproteobacteria</taxon>
        <taxon>Acetobacterales</taxon>
        <taxon>Acetobacteraceae</taxon>
        <taxon>Komagataeibacter</taxon>
    </lineage>
</organism>
<feature type="transmembrane region" description="Helical" evidence="1">
    <location>
        <begin position="145"/>
        <end position="161"/>
    </location>
</feature>
<keyword evidence="1" id="KW-0472">Membrane</keyword>
<evidence type="ECO:0008006" key="4">
    <source>
        <dbReference type="Google" id="ProtNLM"/>
    </source>
</evidence>
<feature type="transmembrane region" description="Helical" evidence="1">
    <location>
        <begin position="12"/>
        <end position="30"/>
    </location>
</feature>
<reference evidence="2 3" key="1">
    <citation type="submission" date="2012-11" db="EMBL/GenBank/DDBJ databases">
        <title>Whole genome sequence of Gluconacetobacter xylinus NBRC 13693.</title>
        <authorList>
            <person name="Azuma Y."/>
            <person name="Higashiura N."/>
            <person name="Hirakawa H."/>
            <person name="Matsushita K."/>
        </authorList>
    </citation>
    <scope>NUCLEOTIDE SEQUENCE [LARGE SCALE GENOMIC DNA]</scope>
    <source>
        <strain evidence="2 3">NBRC 13693</strain>
    </source>
</reference>
<dbReference type="AlphaFoldDB" id="A0A0D6QA12"/>
<keyword evidence="1" id="KW-1133">Transmembrane helix</keyword>
<keyword evidence="1" id="KW-0812">Transmembrane</keyword>
<feature type="transmembrane region" description="Helical" evidence="1">
    <location>
        <begin position="108"/>
        <end position="133"/>
    </location>
</feature>
<dbReference type="Pfam" id="PF09933">
    <property type="entry name" value="DUF2165"/>
    <property type="match status" value="1"/>
</dbReference>
<dbReference type="InterPro" id="IPR018681">
    <property type="entry name" value="DUF2165_transmembrane"/>
</dbReference>